<protein>
    <submittedName>
        <fullName evidence="2">Myelin basic protein</fullName>
    </submittedName>
</protein>
<evidence type="ECO:0000313" key="1">
    <source>
        <dbReference type="Proteomes" id="UP000095286"/>
    </source>
</evidence>
<accession>A0AC35TP66</accession>
<organism evidence="1 2">
    <name type="scientific">Rhabditophanes sp. KR3021</name>
    <dbReference type="NCBI Taxonomy" id="114890"/>
    <lineage>
        <taxon>Eukaryota</taxon>
        <taxon>Metazoa</taxon>
        <taxon>Ecdysozoa</taxon>
        <taxon>Nematoda</taxon>
        <taxon>Chromadorea</taxon>
        <taxon>Rhabditida</taxon>
        <taxon>Tylenchina</taxon>
        <taxon>Panagrolaimomorpha</taxon>
        <taxon>Strongyloidoidea</taxon>
        <taxon>Alloionematidae</taxon>
        <taxon>Rhabditophanes</taxon>
    </lineage>
</organism>
<proteinExistence type="predicted"/>
<dbReference type="Proteomes" id="UP000095286">
    <property type="component" value="Unplaced"/>
</dbReference>
<evidence type="ECO:0000313" key="2">
    <source>
        <dbReference type="WBParaSite" id="RSKR_0000293400.1"/>
    </source>
</evidence>
<reference evidence="2" key="1">
    <citation type="submission" date="2016-11" db="UniProtKB">
        <authorList>
            <consortium name="WormBaseParasite"/>
        </authorList>
    </citation>
    <scope>IDENTIFICATION</scope>
    <source>
        <strain evidence="2">KR3021</strain>
    </source>
</reference>
<sequence length="149" mass="16726">MLDPSRRTDTLKKATIKPDFNTDVLWKSKHLYGNPVRQTSLDMTSNQDSTGRNRTMSMDSTDSAPMDIPSNQESGRRGSFTQRLIGSAVTGFGMLRTRQGTTGDGEGPPAESGHRKVSIKEVLDHQHRFLEDEDGFKMKDYIKKGFTKE</sequence>
<dbReference type="WBParaSite" id="RSKR_0000293400.1">
    <property type="protein sequence ID" value="RSKR_0000293400.1"/>
    <property type="gene ID" value="RSKR_0000293400"/>
</dbReference>
<name>A0AC35TP66_9BILA</name>